<keyword evidence="4" id="KW-1185">Reference proteome</keyword>
<dbReference type="Pfam" id="PF12802">
    <property type="entry name" value="MarR_2"/>
    <property type="match status" value="1"/>
</dbReference>
<dbReference type="InterPro" id="IPR036388">
    <property type="entry name" value="WH-like_DNA-bd_sf"/>
</dbReference>
<proteinExistence type="predicted"/>
<feature type="compositionally biased region" description="Low complexity" evidence="1">
    <location>
        <begin position="72"/>
        <end position="92"/>
    </location>
</feature>
<evidence type="ECO:0000256" key="1">
    <source>
        <dbReference type="SAM" id="MobiDB-lite"/>
    </source>
</evidence>
<dbReference type="InterPro" id="IPR036390">
    <property type="entry name" value="WH_DNA-bd_sf"/>
</dbReference>
<dbReference type="KEGG" id="tes:BW730_09880"/>
<feature type="compositionally biased region" description="Polar residues" evidence="1">
    <location>
        <begin position="93"/>
        <end position="103"/>
    </location>
</feature>
<dbReference type="OrthoDB" id="3225083at2"/>
<evidence type="ECO:0000313" key="4">
    <source>
        <dbReference type="Proteomes" id="UP000188145"/>
    </source>
</evidence>
<dbReference type="EMBL" id="CP019606">
    <property type="protein sequence ID" value="AQP47753.1"/>
    <property type="molecule type" value="Genomic_DNA"/>
</dbReference>
<evidence type="ECO:0000259" key="2">
    <source>
        <dbReference type="Pfam" id="PF12802"/>
    </source>
</evidence>
<feature type="region of interest" description="Disordered" evidence="1">
    <location>
        <begin position="58"/>
        <end position="103"/>
    </location>
</feature>
<evidence type="ECO:0000313" key="3">
    <source>
        <dbReference type="EMBL" id="AQP47753.1"/>
    </source>
</evidence>
<accession>A0A1Q2CNS0</accession>
<feature type="domain" description="HTH marR-type" evidence="2">
    <location>
        <begin position="15"/>
        <end position="57"/>
    </location>
</feature>
<name>A0A1Q2CNS0_9ACTN</name>
<dbReference type="Proteomes" id="UP000188145">
    <property type="component" value="Chromosome"/>
</dbReference>
<dbReference type="STRING" id="1332264.BW730_09880"/>
<dbReference type="InterPro" id="IPR000835">
    <property type="entry name" value="HTH_MarR-typ"/>
</dbReference>
<dbReference type="SUPFAM" id="SSF46785">
    <property type="entry name" value="Winged helix' DNA-binding domain"/>
    <property type="match status" value="1"/>
</dbReference>
<protein>
    <recommendedName>
        <fullName evidence="2">HTH marR-type domain-containing protein</fullName>
    </recommendedName>
</protein>
<dbReference type="AlphaFoldDB" id="A0A1Q2CNS0"/>
<dbReference type="RefSeq" id="WP_077686088.1">
    <property type="nucleotide sequence ID" value="NZ_CP019606.1"/>
</dbReference>
<dbReference type="Gene3D" id="1.10.10.10">
    <property type="entry name" value="Winged helix-like DNA-binding domain superfamily/Winged helix DNA-binding domain"/>
    <property type="match status" value="1"/>
</dbReference>
<organism evidence="3 4">
    <name type="scientific">Tessaracoccus aquimaris</name>
    <dbReference type="NCBI Taxonomy" id="1332264"/>
    <lineage>
        <taxon>Bacteria</taxon>
        <taxon>Bacillati</taxon>
        <taxon>Actinomycetota</taxon>
        <taxon>Actinomycetes</taxon>
        <taxon>Propionibacteriales</taxon>
        <taxon>Propionibacteriaceae</taxon>
        <taxon>Tessaracoccus</taxon>
    </lineage>
</organism>
<sequence length="103" mass="10644">MTAQRATDLRRQNLVRVLDVILREGAHSRAALAERLGLSRAALTAIVGDLITLGVLREGGQSRPRAAGHSRSSSPTPTGTPPWASTSASTGSNCSPSASTVPN</sequence>
<reference evidence="4" key="1">
    <citation type="submission" date="2017-02" db="EMBL/GenBank/DDBJ databases">
        <title>Tessaracoccus aquaemaris sp. nov., isolated from the intestine of a Korean rockfish, Sebastes schlegelii, in a marine aquaculture pond.</title>
        <authorList>
            <person name="Tak E.J."/>
            <person name="Bae J.-W."/>
        </authorList>
    </citation>
    <scope>NUCLEOTIDE SEQUENCE [LARGE SCALE GENOMIC DNA]</scope>
    <source>
        <strain evidence="4">NSG39</strain>
    </source>
</reference>
<gene>
    <name evidence="3" type="ORF">BW730_09880</name>
</gene>